<dbReference type="EMBL" id="AXCR01000012">
    <property type="protein sequence ID" value="KJR80107.1"/>
    <property type="molecule type" value="Genomic_DNA"/>
</dbReference>
<feature type="chain" id="PRO_5002454553" description="SET domain-containing protein" evidence="2">
    <location>
        <begin position="18"/>
        <end position="423"/>
    </location>
</feature>
<evidence type="ECO:0000256" key="1">
    <source>
        <dbReference type="SAM" id="MobiDB-lite"/>
    </source>
</evidence>
<dbReference type="Proteomes" id="UP000033710">
    <property type="component" value="Unassembled WGS sequence"/>
</dbReference>
<dbReference type="SMART" id="SM00317">
    <property type="entry name" value="SET"/>
    <property type="match status" value="1"/>
</dbReference>
<sequence>MAMLATIAALLAVLALGMQIFAFLIRNDEQIRSRAHSSESRQRWSRAILRSSCRFCQTSRRSNTMVTENSSQTKYADGNSEDEENATVSACLTERTSRAWQQPPDQPWYELRTSPGKGIGAFATRRIPKYTRVLVEAPQFVVVPPGPTRSFSTASPSFARTSNGGDIVSQIQTSFERLSPANQAIFEACHEHRFPGEPDSGRAFYIFRSNAFSIVPVDVRDTGRWGTHWGMFPRMARLNHSCRPNVANLWVPAYYRDDGNGDGDGDTARGHHVVWATRDVAPGEELLISYVNLLQDTEARQRSLIQFGFRCDCCVCSMAQDGNTSPDDQRVKFGHLLRRIQDVFCDNGEIKGGDIEDMAMLFCLLKSDDGGLAGYLPRAYRVVAALGHLAMEISITSTDIWRIQSWEAEEQELIHSILSTDGG</sequence>
<dbReference type="AlphaFoldDB" id="A0A0F2LRH4"/>
<evidence type="ECO:0000259" key="3">
    <source>
        <dbReference type="PROSITE" id="PS50280"/>
    </source>
</evidence>
<evidence type="ECO:0000256" key="2">
    <source>
        <dbReference type="SAM" id="SignalP"/>
    </source>
</evidence>
<dbReference type="Pfam" id="PF00856">
    <property type="entry name" value="SET"/>
    <property type="match status" value="1"/>
</dbReference>
<dbReference type="InterPro" id="IPR053185">
    <property type="entry name" value="SET_domain_protein"/>
</dbReference>
<organism evidence="4 5">
    <name type="scientific">Sporothrix schenckii 1099-18</name>
    <dbReference type="NCBI Taxonomy" id="1397361"/>
    <lineage>
        <taxon>Eukaryota</taxon>
        <taxon>Fungi</taxon>
        <taxon>Dikarya</taxon>
        <taxon>Ascomycota</taxon>
        <taxon>Pezizomycotina</taxon>
        <taxon>Sordariomycetes</taxon>
        <taxon>Sordariomycetidae</taxon>
        <taxon>Ophiostomatales</taxon>
        <taxon>Ophiostomataceae</taxon>
        <taxon>Sporothrix</taxon>
    </lineage>
</organism>
<feature type="domain" description="SET" evidence="3">
    <location>
        <begin position="107"/>
        <end position="291"/>
    </location>
</feature>
<evidence type="ECO:0000313" key="5">
    <source>
        <dbReference type="Proteomes" id="UP000033710"/>
    </source>
</evidence>
<dbReference type="InterPro" id="IPR046341">
    <property type="entry name" value="SET_dom_sf"/>
</dbReference>
<accession>A0A0F2LRH4</accession>
<dbReference type="SUPFAM" id="SSF82199">
    <property type="entry name" value="SET domain"/>
    <property type="match status" value="1"/>
</dbReference>
<dbReference type="KEGG" id="ssck:SPSK_00538"/>
<dbReference type="PROSITE" id="PS50280">
    <property type="entry name" value="SET"/>
    <property type="match status" value="1"/>
</dbReference>
<evidence type="ECO:0000313" key="4">
    <source>
        <dbReference type="EMBL" id="KJR80107.1"/>
    </source>
</evidence>
<comment type="caution">
    <text evidence="4">The sequence shown here is derived from an EMBL/GenBank/DDBJ whole genome shotgun (WGS) entry which is preliminary data.</text>
</comment>
<reference evidence="4 5" key="1">
    <citation type="journal article" date="2014" name="BMC Genomics">
        <title>Comparative genomics of the major fungal agents of human and animal Sporotrichosis: Sporothrix schenckii and Sporothrix brasiliensis.</title>
        <authorList>
            <person name="Teixeira M.M."/>
            <person name="de Almeida L.G."/>
            <person name="Kubitschek-Barreira P."/>
            <person name="Alves F.L."/>
            <person name="Kioshima E.S."/>
            <person name="Abadio A.K."/>
            <person name="Fernandes L."/>
            <person name="Derengowski L.S."/>
            <person name="Ferreira K.S."/>
            <person name="Souza R.C."/>
            <person name="Ruiz J.C."/>
            <person name="de Andrade N.C."/>
            <person name="Paes H.C."/>
            <person name="Nicola A.M."/>
            <person name="Albuquerque P."/>
            <person name="Gerber A.L."/>
            <person name="Martins V.P."/>
            <person name="Peconick L.D."/>
            <person name="Neto A.V."/>
            <person name="Chaucanez C.B."/>
            <person name="Silva P.A."/>
            <person name="Cunha O.L."/>
            <person name="de Oliveira F.F."/>
            <person name="dos Santos T.C."/>
            <person name="Barros A.L."/>
            <person name="Soares M.A."/>
            <person name="de Oliveira L.M."/>
            <person name="Marini M.M."/>
            <person name="Villalobos-Duno H."/>
            <person name="Cunha M.M."/>
            <person name="de Hoog S."/>
            <person name="da Silveira J.F."/>
            <person name="Henrissat B."/>
            <person name="Nino-Vega G.A."/>
            <person name="Cisalpino P.S."/>
            <person name="Mora-Montes H.M."/>
            <person name="Almeida S.R."/>
            <person name="Stajich J.E."/>
            <person name="Lopes-Bezerra L.M."/>
            <person name="Vasconcelos A.T."/>
            <person name="Felipe M.S."/>
        </authorList>
    </citation>
    <scope>NUCLEOTIDE SEQUENCE [LARGE SCALE GENOMIC DNA]</scope>
    <source>
        <strain evidence="4 5">1099-18</strain>
    </source>
</reference>
<protein>
    <recommendedName>
        <fullName evidence="3">SET domain-containing protein</fullName>
    </recommendedName>
</protein>
<gene>
    <name evidence="4" type="ORF">SPSK_00538</name>
</gene>
<dbReference type="GeneID" id="27662781"/>
<feature type="region of interest" description="Disordered" evidence="1">
    <location>
        <begin position="64"/>
        <end position="84"/>
    </location>
</feature>
<name>A0A0F2LRH4_SPOSC</name>
<dbReference type="CDD" id="cd20071">
    <property type="entry name" value="SET_SMYD"/>
    <property type="match status" value="1"/>
</dbReference>
<dbReference type="PANTHER" id="PTHR47332:SF2">
    <property type="entry name" value="SET-6"/>
    <property type="match status" value="1"/>
</dbReference>
<keyword evidence="2" id="KW-0732">Signal</keyword>
<dbReference type="InterPro" id="IPR001214">
    <property type="entry name" value="SET_dom"/>
</dbReference>
<reference evidence="4 5" key="2">
    <citation type="journal article" date="2015" name="Eukaryot. Cell">
        <title>Asexual propagation of a virulent clone complex in a human and feline outbreak of sporotrichosis.</title>
        <authorList>
            <person name="Teixeira Mde M."/>
            <person name="Rodrigues A.M."/>
            <person name="Tsui C.K."/>
            <person name="de Almeida L.G."/>
            <person name="Van Diepeningen A.D."/>
            <person name="van den Ende B.G."/>
            <person name="Fernandes G.F."/>
            <person name="Kano R."/>
            <person name="Hamelin R.C."/>
            <person name="Lopes-Bezerra L.M."/>
            <person name="Vasconcelos A.T."/>
            <person name="de Hoog S."/>
            <person name="de Camargo Z.P."/>
            <person name="Felipe M.S."/>
        </authorList>
    </citation>
    <scope>NUCLEOTIDE SEQUENCE [LARGE SCALE GENOMIC DNA]</scope>
    <source>
        <strain evidence="4 5">1099-18</strain>
    </source>
</reference>
<dbReference type="OrthoDB" id="438641at2759"/>
<feature type="signal peptide" evidence="2">
    <location>
        <begin position="1"/>
        <end position="17"/>
    </location>
</feature>
<dbReference type="VEuPathDB" id="FungiDB:SPSK_00538"/>
<feature type="compositionally biased region" description="Polar residues" evidence="1">
    <location>
        <begin position="64"/>
        <end position="74"/>
    </location>
</feature>
<dbReference type="PANTHER" id="PTHR47332">
    <property type="entry name" value="SET DOMAIN-CONTAINING PROTEIN 5"/>
    <property type="match status" value="1"/>
</dbReference>
<proteinExistence type="predicted"/>
<dbReference type="Gene3D" id="2.170.270.10">
    <property type="entry name" value="SET domain"/>
    <property type="match status" value="1"/>
</dbReference>
<dbReference type="RefSeq" id="XP_016582783.1">
    <property type="nucleotide sequence ID" value="XM_016727504.1"/>
</dbReference>